<dbReference type="InterPro" id="IPR036249">
    <property type="entry name" value="Thioredoxin-like_sf"/>
</dbReference>
<comment type="caution">
    <text evidence="1">The sequence shown here is derived from an EMBL/GenBank/DDBJ whole genome shotgun (WGS) entry which is preliminary data.</text>
</comment>
<protein>
    <recommendedName>
        <fullName evidence="2">Glutaredoxin family protein</fullName>
    </recommendedName>
</protein>
<evidence type="ECO:0008006" key="2">
    <source>
        <dbReference type="Google" id="ProtNLM"/>
    </source>
</evidence>
<dbReference type="AlphaFoldDB" id="A0A375G535"/>
<dbReference type="Gene3D" id="3.40.30.10">
    <property type="entry name" value="Glutaredoxin"/>
    <property type="match status" value="1"/>
</dbReference>
<gene>
    <name evidence="1" type="ORF">CO2235_180106</name>
</gene>
<evidence type="ECO:0000313" key="1">
    <source>
        <dbReference type="EMBL" id="SPC13208.1"/>
    </source>
</evidence>
<dbReference type="SUPFAM" id="SSF52833">
    <property type="entry name" value="Thioredoxin-like"/>
    <property type="match status" value="1"/>
</dbReference>
<sequence>MPPPTVDPLAVDGVSVPTPALTLYGRAYCHLCDDMKVALESLRRDFSFVLHEVDVDSDAGLEDRFGELVPVLMPGPPEALDSGAVQLCHYFVDDGAVREWLAAHGGARASR</sequence>
<accession>A0A375G535</accession>
<reference evidence="1" key="1">
    <citation type="submission" date="2018-01" db="EMBL/GenBank/DDBJ databases">
        <authorList>
            <person name="Clerissi C."/>
        </authorList>
    </citation>
    <scope>NUCLEOTIDE SEQUENCE</scope>
    <source>
        <strain evidence="1">Cupriavidus oxalaticus LMG 2235</strain>
    </source>
</reference>
<name>A0A375G535_9BURK</name>
<dbReference type="EMBL" id="OGUS01000118">
    <property type="protein sequence ID" value="SPC13208.1"/>
    <property type="molecule type" value="Genomic_DNA"/>
</dbReference>
<organism evidence="1">
    <name type="scientific">Cupriavidus oxalaticus</name>
    <dbReference type="NCBI Taxonomy" id="96344"/>
    <lineage>
        <taxon>Bacteria</taxon>
        <taxon>Pseudomonadati</taxon>
        <taxon>Pseudomonadota</taxon>
        <taxon>Betaproteobacteria</taxon>
        <taxon>Burkholderiales</taxon>
        <taxon>Burkholderiaceae</taxon>
        <taxon>Cupriavidus</taxon>
    </lineage>
</organism>
<dbReference type="InterPro" id="IPR008554">
    <property type="entry name" value="Glutaredoxin-like"/>
</dbReference>
<proteinExistence type="predicted"/>
<dbReference type="Pfam" id="PF05768">
    <property type="entry name" value="Glrx-like"/>
    <property type="match status" value="1"/>
</dbReference>
<dbReference type="Proteomes" id="UP000256862">
    <property type="component" value="Chromosome CO2235"/>
</dbReference>